<dbReference type="InterPro" id="IPR018164">
    <property type="entry name" value="Ala-tRNA-synth_IIc_N"/>
</dbReference>
<evidence type="ECO:0000256" key="2">
    <source>
        <dbReference type="ARBA" id="ARBA00004496"/>
    </source>
</evidence>
<evidence type="ECO:0000256" key="3">
    <source>
        <dbReference type="ARBA" id="ARBA00022723"/>
    </source>
</evidence>
<evidence type="ECO:0000256" key="4">
    <source>
        <dbReference type="ARBA" id="ARBA00022833"/>
    </source>
</evidence>
<dbReference type="SUPFAM" id="SSF50447">
    <property type="entry name" value="Translation proteins"/>
    <property type="match status" value="1"/>
</dbReference>
<dbReference type="Gene3D" id="2.40.30.130">
    <property type="match status" value="1"/>
</dbReference>
<protein>
    <submittedName>
        <fullName evidence="6">Misacylated tRNA(Ala) deacylase</fullName>
    </submittedName>
</protein>
<dbReference type="GO" id="GO:0003676">
    <property type="term" value="F:nucleic acid binding"/>
    <property type="evidence" value="ECO:0007669"/>
    <property type="project" value="InterPro"/>
</dbReference>
<dbReference type="Proteomes" id="UP000184295">
    <property type="component" value="Unassembled WGS sequence"/>
</dbReference>
<dbReference type="GO" id="GO:0005737">
    <property type="term" value="C:cytoplasm"/>
    <property type="evidence" value="ECO:0007669"/>
    <property type="project" value="UniProtKB-SubCell"/>
</dbReference>
<evidence type="ECO:0000259" key="5">
    <source>
        <dbReference type="PROSITE" id="PS50860"/>
    </source>
</evidence>
<reference evidence="7" key="1">
    <citation type="submission" date="2016-11" db="EMBL/GenBank/DDBJ databases">
        <authorList>
            <person name="Varghese N."/>
            <person name="Submissions S."/>
        </authorList>
    </citation>
    <scope>NUCLEOTIDE SEQUENCE [LARGE SCALE GENOMIC DNA]</scope>
    <source>
        <strain evidence="7">DSM 19514</strain>
    </source>
</reference>
<dbReference type="InterPro" id="IPR012947">
    <property type="entry name" value="tRNA_SAD"/>
</dbReference>
<dbReference type="GO" id="GO:0005524">
    <property type="term" value="F:ATP binding"/>
    <property type="evidence" value="ECO:0007669"/>
    <property type="project" value="InterPro"/>
</dbReference>
<evidence type="ECO:0000313" key="6">
    <source>
        <dbReference type="EMBL" id="SHE81879.1"/>
    </source>
</evidence>
<dbReference type="PROSITE" id="PS50860">
    <property type="entry name" value="AA_TRNA_LIGASE_II_ALA"/>
    <property type="match status" value="1"/>
</dbReference>
<dbReference type="SUPFAM" id="SSF55186">
    <property type="entry name" value="ThrRS/AlaRS common domain"/>
    <property type="match status" value="1"/>
</dbReference>
<feature type="domain" description="Alanyl-transfer RNA synthetases family profile" evidence="5">
    <location>
        <begin position="67"/>
        <end position="276"/>
    </location>
</feature>
<dbReference type="PANTHER" id="PTHR43462:SF1">
    <property type="entry name" value="ALANYL-TRNA EDITING PROTEIN AARSD1"/>
    <property type="match status" value="1"/>
</dbReference>
<dbReference type="GO" id="GO:0004813">
    <property type="term" value="F:alanine-tRNA ligase activity"/>
    <property type="evidence" value="ECO:0007669"/>
    <property type="project" value="InterPro"/>
</dbReference>
<name>A0A1M4WKT8_9ACTN</name>
<comment type="subcellular location">
    <subcellularLocation>
        <location evidence="2">Cytoplasm</location>
    </subcellularLocation>
</comment>
<dbReference type="STRING" id="1121881.SAMN02745225_01710"/>
<dbReference type="Pfam" id="PF01411">
    <property type="entry name" value="tRNA-synt_2c"/>
    <property type="match status" value="1"/>
</dbReference>
<dbReference type="AlphaFoldDB" id="A0A1M4WKT8"/>
<keyword evidence="7" id="KW-1185">Reference proteome</keyword>
<evidence type="ECO:0000313" key="7">
    <source>
        <dbReference type="Proteomes" id="UP000184295"/>
    </source>
</evidence>
<evidence type="ECO:0000256" key="1">
    <source>
        <dbReference type="ARBA" id="ARBA00001947"/>
    </source>
</evidence>
<dbReference type="InterPro" id="IPR018163">
    <property type="entry name" value="Thr/Ala-tRNA-synth_IIc_edit"/>
</dbReference>
<proteinExistence type="predicted"/>
<dbReference type="GO" id="GO:0006419">
    <property type="term" value="P:alanyl-tRNA aminoacylation"/>
    <property type="evidence" value="ECO:0007669"/>
    <property type="project" value="InterPro"/>
</dbReference>
<keyword evidence="4" id="KW-0862">Zinc</keyword>
<dbReference type="GO" id="GO:0046872">
    <property type="term" value="F:metal ion binding"/>
    <property type="evidence" value="ECO:0007669"/>
    <property type="project" value="UniProtKB-KW"/>
</dbReference>
<keyword evidence="3" id="KW-0479">Metal-binding</keyword>
<dbReference type="PANTHER" id="PTHR43462">
    <property type="entry name" value="ALANYL-TRNA EDITING PROTEIN"/>
    <property type="match status" value="1"/>
</dbReference>
<dbReference type="EMBL" id="FQUL01000026">
    <property type="protein sequence ID" value="SHE81879.1"/>
    <property type="molecule type" value="Genomic_DNA"/>
</dbReference>
<dbReference type="GO" id="GO:0002161">
    <property type="term" value="F:aminoacyl-tRNA deacylase activity"/>
    <property type="evidence" value="ECO:0007669"/>
    <property type="project" value="UniProtKB-ARBA"/>
</dbReference>
<comment type="cofactor">
    <cofactor evidence="1">
        <name>Zn(2+)</name>
        <dbReference type="ChEBI" id="CHEBI:29105"/>
    </cofactor>
</comment>
<dbReference type="InterPro" id="IPR051335">
    <property type="entry name" value="Alanyl-tRNA_Editing_Enzymes"/>
</dbReference>
<dbReference type="InterPro" id="IPR018165">
    <property type="entry name" value="Ala-tRNA-synth_IIc_core"/>
</dbReference>
<dbReference type="Pfam" id="PF07973">
    <property type="entry name" value="tRNA_SAD"/>
    <property type="match status" value="1"/>
</dbReference>
<accession>A0A1M4WKT8</accession>
<dbReference type="SMART" id="SM00863">
    <property type="entry name" value="tRNA_SAD"/>
    <property type="match status" value="1"/>
</dbReference>
<sequence>MDSLPLFKLSVSSVTAELLTSYYVAYYIATVEEHYVEHYGPTQRLELNDPYLSTNRATVIRTGPDGIVLDRSCIYLGGGGQPHDTGKILRENKEFLITNVKKVEGNAYLTLSEDGSDHLQPGDDVEVAVDFERRYQLMRTHTAMHLVAAVLNKIVDAPVSGSAMEPLSGRLDFDLGSLSMPPTEELSEMCNLEVQAARELRWYHISADDQSDDLIKTAANLLPKGLTHIRIVEIEGLDRQADGGTHVKNTSEIGKISIDKVESKGKGFKRVRISLS</sequence>
<dbReference type="InterPro" id="IPR009000">
    <property type="entry name" value="Transl_B-barrel_sf"/>
</dbReference>
<organism evidence="6 7">
    <name type="scientific">Ferrithrix thermotolerans DSM 19514</name>
    <dbReference type="NCBI Taxonomy" id="1121881"/>
    <lineage>
        <taxon>Bacteria</taxon>
        <taxon>Bacillati</taxon>
        <taxon>Actinomycetota</taxon>
        <taxon>Acidimicrobiia</taxon>
        <taxon>Acidimicrobiales</taxon>
        <taxon>Acidimicrobiaceae</taxon>
        <taxon>Ferrithrix</taxon>
    </lineage>
</organism>
<dbReference type="Gene3D" id="3.30.980.10">
    <property type="entry name" value="Threonyl-trna Synthetase, Chain A, domain 2"/>
    <property type="match status" value="1"/>
</dbReference>
<gene>
    <name evidence="6" type="ORF">SAMN02745225_01710</name>
</gene>